<reference evidence="2 3" key="1">
    <citation type="submission" date="2016-10" db="EMBL/GenBank/DDBJ databases">
        <title>Genome Sequence of Pseudomonas putida GM4FR.</title>
        <authorList>
            <person name="Poehlein A."/>
            <person name="Wemheuer F."/>
            <person name="Hollensteiner J."/>
            <person name="Wemheuer B."/>
        </authorList>
    </citation>
    <scope>NUCLEOTIDE SEQUENCE [LARGE SCALE GENOMIC DNA]</scope>
    <source>
        <strain evidence="2 3">GM4FR</strain>
    </source>
</reference>
<dbReference type="AlphaFoldDB" id="A0A1Q9QZF4"/>
<dbReference type="EMBL" id="MKZO01000046">
    <property type="protein sequence ID" value="OLS60517.1"/>
    <property type="molecule type" value="Genomic_DNA"/>
</dbReference>
<feature type="region of interest" description="Disordered" evidence="1">
    <location>
        <begin position="424"/>
        <end position="447"/>
    </location>
</feature>
<evidence type="ECO:0000256" key="1">
    <source>
        <dbReference type="SAM" id="MobiDB-lite"/>
    </source>
</evidence>
<evidence type="ECO:0000313" key="2">
    <source>
        <dbReference type="EMBL" id="OLS60517.1"/>
    </source>
</evidence>
<accession>A0A1Q9QZF4</accession>
<dbReference type="RefSeq" id="WP_075805331.1">
    <property type="nucleotide sequence ID" value="NZ_MKZO01000046.1"/>
</dbReference>
<evidence type="ECO:0008006" key="4">
    <source>
        <dbReference type="Google" id="ProtNLM"/>
    </source>
</evidence>
<dbReference type="Proteomes" id="UP000186736">
    <property type="component" value="Unassembled WGS sequence"/>
</dbReference>
<proteinExistence type="predicted"/>
<organism evidence="2 3">
    <name type="scientific">Pseudomonas putida</name>
    <name type="common">Arthrobacter siderocapsulatus</name>
    <dbReference type="NCBI Taxonomy" id="303"/>
    <lineage>
        <taxon>Bacteria</taxon>
        <taxon>Pseudomonadati</taxon>
        <taxon>Pseudomonadota</taxon>
        <taxon>Gammaproteobacteria</taxon>
        <taxon>Pseudomonadales</taxon>
        <taxon>Pseudomonadaceae</taxon>
        <taxon>Pseudomonas</taxon>
    </lineage>
</organism>
<comment type="caution">
    <text evidence="2">The sequence shown here is derived from an EMBL/GenBank/DDBJ whole genome shotgun (WGS) entry which is preliminary data.</text>
</comment>
<evidence type="ECO:0000313" key="3">
    <source>
        <dbReference type="Proteomes" id="UP000186736"/>
    </source>
</evidence>
<name>A0A1Q9QZF4_PSEPU</name>
<feature type="compositionally biased region" description="Basic and acidic residues" evidence="1">
    <location>
        <begin position="433"/>
        <end position="447"/>
    </location>
</feature>
<protein>
    <recommendedName>
        <fullName evidence="4">Transposase</fullName>
    </recommendedName>
</protein>
<gene>
    <name evidence="2" type="ORF">PSEMO_46140</name>
</gene>
<feature type="region of interest" description="Disordered" evidence="1">
    <location>
        <begin position="641"/>
        <end position="670"/>
    </location>
</feature>
<feature type="region of interest" description="Disordered" evidence="1">
    <location>
        <begin position="178"/>
        <end position="200"/>
    </location>
</feature>
<feature type="compositionally biased region" description="Basic residues" evidence="1">
    <location>
        <begin position="186"/>
        <end position="195"/>
    </location>
</feature>
<sequence>MMIGSRIVAPEGHKSLQKGAVYHFLLSDGLNNRVRLVFFNEGKNQITAQLITLGRIEFEDALEDGLLVEDGPPEKFPPWLSNIHGFSIEHLEARRRSTKETYLQKVNRRYLAIADLVASSQKILSSAKPSALIGEHAASLAPPQHPTRVRLWFYTYIVFGRNLWALLPPLHAAGKWDRENSPLNKKLGRPSRKGKNSGYPANRRMRETILKGFLREQSPYKTQDKIYRTVLTKDFRCVALENKNGGHEFIQPEGQPFPTFRQFWYAIEKQTTSRELTLALKGRNGSRAVSGSEGEFSELIVNVNQVVEFDGFYISEHPSGLLEGSAQSKYCVLRAVCRQSGAVIGIGFAHERETMEAYRMALFCMAINKVKFFDLFGAELKPDYWRSEGLSGDIIFDKGPAATFDCLPEINWLGTLELTPTFAGQSKATVESSHPRDKQPDEQPSHFHSDKNFIELARRELFQVLEDNTTSNAKNRLNDDMVLAGVRPTPQAIWDYWDARGRNSSMSMEFDTAVRTFLTPIPVTITRDAVCLHQRKYRSAALVDTGVFDRVARHGVIEATAYVLTMCVRHIWIEVQGVLYELDVMRSTKTVEHTIDITLNDLCMLGQRRRDNEAMLRDEIPATRQFIHDLYEQATGKSWDGGIRKRGQAPKNAAARMDKADYSRVTGKAR</sequence>